<evidence type="ECO:0000313" key="3">
    <source>
        <dbReference type="Proteomes" id="UP000192566"/>
    </source>
</evidence>
<reference evidence="2 3" key="1">
    <citation type="submission" date="2017-02" db="EMBL/GenBank/DDBJ databases">
        <title>The new phylogeny of genus Mycobacterium.</title>
        <authorList>
            <person name="Tortoli E."/>
            <person name="Trovato A."/>
            <person name="Cirillo D.M."/>
        </authorList>
    </citation>
    <scope>NUCLEOTIDE SEQUENCE [LARGE SCALE GENOMIC DNA]</scope>
    <source>
        <strain evidence="2 3">DSM 44471</strain>
    </source>
</reference>
<dbReference type="Gene3D" id="3.10.129.10">
    <property type="entry name" value="Hotdog Thioesterase"/>
    <property type="match status" value="1"/>
</dbReference>
<comment type="caution">
    <text evidence="2">The sequence shown here is derived from an EMBL/GenBank/DDBJ whole genome shotgun (WGS) entry which is preliminary data.</text>
</comment>
<keyword evidence="3" id="KW-1185">Reference proteome</keyword>
<organism evidence="2 3">
    <name type="scientific">Mycobacterium heidelbergense</name>
    <dbReference type="NCBI Taxonomy" id="53376"/>
    <lineage>
        <taxon>Bacteria</taxon>
        <taxon>Bacillati</taxon>
        <taxon>Actinomycetota</taxon>
        <taxon>Actinomycetes</taxon>
        <taxon>Mycobacteriales</taxon>
        <taxon>Mycobacteriaceae</taxon>
        <taxon>Mycobacterium</taxon>
        <taxon>Mycobacterium simiae complex</taxon>
    </lineage>
</organism>
<dbReference type="CDD" id="cd03450">
    <property type="entry name" value="NodN"/>
    <property type="match status" value="1"/>
</dbReference>
<gene>
    <name evidence="2" type="ORF">BST25_05100</name>
</gene>
<dbReference type="SUPFAM" id="SSF54637">
    <property type="entry name" value="Thioesterase/thiol ester dehydrase-isomerase"/>
    <property type="match status" value="1"/>
</dbReference>
<comment type="similarity">
    <text evidence="1">Belongs to the enoyl-CoA hydratase/isomerase family.</text>
</comment>
<dbReference type="InterPro" id="IPR029069">
    <property type="entry name" value="HotDog_dom_sf"/>
</dbReference>
<dbReference type="Proteomes" id="UP000192566">
    <property type="component" value="Unassembled WGS sequence"/>
</dbReference>
<dbReference type="PANTHER" id="PTHR42993">
    <property type="entry name" value="MAOC-LIKE DEHYDRATASE DOMAIN-CONTAINING PROTEIN"/>
    <property type="match status" value="1"/>
</dbReference>
<proteinExistence type="inferred from homology"/>
<dbReference type="OrthoDB" id="9801735at2"/>
<dbReference type="AlphaFoldDB" id="A0A1X0DSG7"/>
<evidence type="ECO:0000313" key="2">
    <source>
        <dbReference type="EMBL" id="ORA75315.1"/>
    </source>
</evidence>
<dbReference type="STRING" id="53376.BST25_05100"/>
<protein>
    <submittedName>
        <fullName evidence="2">Dehydratase</fullName>
    </submittedName>
</protein>
<dbReference type="PANTHER" id="PTHR42993:SF1">
    <property type="entry name" value="MAOC-LIKE DEHYDRATASE DOMAIN-CONTAINING PROTEIN"/>
    <property type="match status" value="1"/>
</dbReference>
<accession>A0A1X0DSG7</accession>
<evidence type="ECO:0000256" key="1">
    <source>
        <dbReference type="ARBA" id="ARBA00005254"/>
    </source>
</evidence>
<sequence length="151" mass="16129">MRTFESVAEFAAAAGETLGHSDWVTITQQDVNLFADATGDHQWIHVDPERAAAGPFGKTIAHGFMTLALLPRLQHQIYTVNGIKLAINYGLNKVRFPAPVPVGSRVRAQSSLVSVDDLGDGAVQATVSTTVEIDGSPKPACVAESIVRYIT</sequence>
<dbReference type="EMBL" id="MVHR01000005">
    <property type="protein sequence ID" value="ORA75315.1"/>
    <property type="molecule type" value="Genomic_DNA"/>
</dbReference>
<dbReference type="Pfam" id="PF01575">
    <property type="entry name" value="MaoC_dehydratas"/>
    <property type="match status" value="1"/>
</dbReference>
<dbReference type="InterPro" id="IPR002539">
    <property type="entry name" value="MaoC-like_dom"/>
</dbReference>
<name>A0A1X0DSG7_MYCHE</name>
<dbReference type="RefSeq" id="WP_083072929.1">
    <property type="nucleotide sequence ID" value="NZ_AP022615.1"/>
</dbReference>
<dbReference type="InterPro" id="IPR039375">
    <property type="entry name" value="NodN-like"/>
</dbReference>